<dbReference type="OMA" id="YVPIPKV"/>
<dbReference type="InterPro" id="IPR002661">
    <property type="entry name" value="Ribosome_recyc_fac"/>
</dbReference>
<comment type="similarity">
    <text evidence="1">Belongs to the RRF family.</text>
</comment>
<dbReference type="InterPro" id="IPR036191">
    <property type="entry name" value="RRF_sf"/>
</dbReference>
<accession>A0A067RE93</accession>
<reference evidence="6 7" key="1">
    <citation type="journal article" date="2014" name="Nat. Commun.">
        <title>Molecular traces of alternative social organization in a termite genome.</title>
        <authorList>
            <person name="Terrapon N."/>
            <person name="Li C."/>
            <person name="Robertson H.M."/>
            <person name="Ji L."/>
            <person name="Meng X."/>
            <person name="Booth W."/>
            <person name="Chen Z."/>
            <person name="Childers C.P."/>
            <person name="Glastad K.M."/>
            <person name="Gokhale K."/>
            <person name="Gowin J."/>
            <person name="Gronenberg W."/>
            <person name="Hermansen R.A."/>
            <person name="Hu H."/>
            <person name="Hunt B.G."/>
            <person name="Huylmans A.K."/>
            <person name="Khalil S.M."/>
            <person name="Mitchell R.D."/>
            <person name="Munoz-Torres M.C."/>
            <person name="Mustard J.A."/>
            <person name="Pan H."/>
            <person name="Reese J.T."/>
            <person name="Scharf M.E."/>
            <person name="Sun F."/>
            <person name="Vogel H."/>
            <person name="Xiao J."/>
            <person name="Yang W."/>
            <person name="Yang Z."/>
            <person name="Yang Z."/>
            <person name="Zhou J."/>
            <person name="Zhu J."/>
            <person name="Brent C.S."/>
            <person name="Elsik C.G."/>
            <person name="Goodisman M.A."/>
            <person name="Liberles D.A."/>
            <person name="Roe R.M."/>
            <person name="Vargo E.L."/>
            <person name="Vilcinskas A."/>
            <person name="Wang J."/>
            <person name="Bornberg-Bauer E."/>
            <person name="Korb J."/>
            <person name="Zhang G."/>
            <person name="Liebig J."/>
        </authorList>
    </citation>
    <scope>NUCLEOTIDE SEQUENCE [LARGE SCALE GENOMIC DNA]</scope>
    <source>
        <tissue evidence="6">Whole organism</tissue>
    </source>
</reference>
<dbReference type="OrthoDB" id="407355at2759"/>
<keyword evidence="7" id="KW-1185">Reference proteome</keyword>
<dbReference type="Gene3D" id="3.30.1360.40">
    <property type="match status" value="1"/>
</dbReference>
<dbReference type="PANTHER" id="PTHR20982">
    <property type="entry name" value="RIBOSOME RECYCLING FACTOR"/>
    <property type="match status" value="1"/>
</dbReference>
<dbReference type="AlphaFoldDB" id="A0A067RE93"/>
<dbReference type="Proteomes" id="UP000027135">
    <property type="component" value="Unassembled WGS sequence"/>
</dbReference>
<dbReference type="PANTHER" id="PTHR20982:SF3">
    <property type="entry name" value="MITOCHONDRIAL RIBOSOME RECYCLING FACTOR PSEUDO 1"/>
    <property type="match status" value="1"/>
</dbReference>
<organism evidence="6 7">
    <name type="scientific">Zootermopsis nevadensis</name>
    <name type="common">Dampwood termite</name>
    <dbReference type="NCBI Taxonomy" id="136037"/>
    <lineage>
        <taxon>Eukaryota</taxon>
        <taxon>Metazoa</taxon>
        <taxon>Ecdysozoa</taxon>
        <taxon>Arthropoda</taxon>
        <taxon>Hexapoda</taxon>
        <taxon>Insecta</taxon>
        <taxon>Pterygota</taxon>
        <taxon>Neoptera</taxon>
        <taxon>Polyneoptera</taxon>
        <taxon>Dictyoptera</taxon>
        <taxon>Blattodea</taxon>
        <taxon>Blattoidea</taxon>
        <taxon>Termitoidae</taxon>
        <taxon>Termopsidae</taxon>
        <taxon>Zootermopsis</taxon>
    </lineage>
</organism>
<sequence length="284" mass="32224">MTWKLVLPFITRAKRLVSTHHISSLPRLHHSSLVTHVACIRHRHSSCCNLDSKFALVNNQTMTMHFTYIWARGYVKGKDRGKDKKSDKGKKKVAVNDEQLAELIEINTMRKQMQQAVDRLKEEYVKNLSLRSTTGSIETLPVSFEGKEYQLQELAQIVRKNPKTIIINMAAFPQVIPAALQSIEKSGMNLNPQQDGTALFIPIPKVTKEHRENLAKNAKALFIKCRDSIKEIQNKNVKTVKNNSTVSQDLAFSAQEQIIEIGNQYISQGEMIFDAKQAELIGKD</sequence>
<dbReference type="GO" id="GO:0005739">
    <property type="term" value="C:mitochondrion"/>
    <property type="evidence" value="ECO:0007669"/>
    <property type="project" value="TreeGrafter"/>
</dbReference>
<dbReference type="GO" id="GO:0006412">
    <property type="term" value="P:translation"/>
    <property type="evidence" value="ECO:0007669"/>
    <property type="project" value="UniProtKB-KW"/>
</dbReference>
<proteinExistence type="inferred from homology"/>
<evidence type="ECO:0000256" key="1">
    <source>
        <dbReference type="ARBA" id="ARBA00005912"/>
    </source>
</evidence>
<gene>
    <name evidence="6" type="ORF">L798_03003</name>
</gene>
<evidence type="ECO:0000256" key="3">
    <source>
        <dbReference type="ARBA" id="ARBA00022917"/>
    </source>
</evidence>
<protein>
    <recommendedName>
        <fullName evidence="2">Ribosome-recycling factor, mitochondrial</fullName>
    </recommendedName>
    <alternativeName>
        <fullName evidence="4">Ribosome-releasing factor, mitochondrial</fullName>
    </alternativeName>
</protein>
<dbReference type="GO" id="GO:0043023">
    <property type="term" value="F:ribosomal large subunit binding"/>
    <property type="evidence" value="ECO:0007669"/>
    <property type="project" value="TreeGrafter"/>
</dbReference>
<evidence type="ECO:0000256" key="4">
    <source>
        <dbReference type="ARBA" id="ARBA00033107"/>
    </source>
</evidence>
<dbReference type="Gene3D" id="1.10.132.20">
    <property type="entry name" value="Ribosome-recycling factor"/>
    <property type="match status" value="1"/>
</dbReference>
<dbReference type="SUPFAM" id="SSF55194">
    <property type="entry name" value="Ribosome recycling factor, RRF"/>
    <property type="match status" value="1"/>
</dbReference>
<dbReference type="FunCoup" id="A0A067RE93">
    <property type="interactions" value="414"/>
</dbReference>
<evidence type="ECO:0000259" key="5">
    <source>
        <dbReference type="Pfam" id="PF01765"/>
    </source>
</evidence>
<dbReference type="STRING" id="136037.A0A067RE93"/>
<feature type="domain" description="Ribosome recycling factor" evidence="5">
    <location>
        <begin position="120"/>
        <end position="280"/>
    </location>
</feature>
<dbReference type="InParanoid" id="A0A067RE93"/>
<dbReference type="InterPro" id="IPR023584">
    <property type="entry name" value="Ribosome_recyc_fac_dom"/>
</dbReference>
<name>A0A067RE93_ZOONE</name>
<evidence type="ECO:0000313" key="6">
    <source>
        <dbReference type="EMBL" id="KDR22082.1"/>
    </source>
</evidence>
<dbReference type="Pfam" id="PF01765">
    <property type="entry name" value="RRF"/>
    <property type="match status" value="1"/>
</dbReference>
<evidence type="ECO:0000313" key="7">
    <source>
        <dbReference type="Proteomes" id="UP000027135"/>
    </source>
</evidence>
<dbReference type="EMBL" id="KK852522">
    <property type="protein sequence ID" value="KDR22082.1"/>
    <property type="molecule type" value="Genomic_DNA"/>
</dbReference>
<evidence type="ECO:0000256" key="2">
    <source>
        <dbReference type="ARBA" id="ARBA00020581"/>
    </source>
</evidence>
<keyword evidence="3" id="KW-0648">Protein biosynthesis</keyword>
<dbReference type="eggNOG" id="KOG4759">
    <property type="taxonomic scope" value="Eukaryota"/>
</dbReference>
<dbReference type="FunFam" id="3.30.1360.40:FF:000001">
    <property type="entry name" value="Ribosome-recycling factor"/>
    <property type="match status" value="1"/>
</dbReference>